<evidence type="ECO:0000313" key="2">
    <source>
        <dbReference type="Proteomes" id="UP000789920"/>
    </source>
</evidence>
<feature type="non-terminal residue" evidence="1">
    <location>
        <position position="1"/>
    </location>
</feature>
<proteinExistence type="predicted"/>
<comment type="caution">
    <text evidence="1">The sequence shown here is derived from an EMBL/GenBank/DDBJ whole genome shotgun (WGS) entry which is preliminary data.</text>
</comment>
<feature type="non-terminal residue" evidence="1">
    <location>
        <position position="161"/>
    </location>
</feature>
<gene>
    <name evidence="1" type="ORF">RPERSI_LOCUS31969</name>
</gene>
<evidence type="ECO:0000313" key="1">
    <source>
        <dbReference type="EMBL" id="CAG8841641.1"/>
    </source>
</evidence>
<organism evidence="1 2">
    <name type="scientific">Racocetra persica</name>
    <dbReference type="NCBI Taxonomy" id="160502"/>
    <lineage>
        <taxon>Eukaryota</taxon>
        <taxon>Fungi</taxon>
        <taxon>Fungi incertae sedis</taxon>
        <taxon>Mucoromycota</taxon>
        <taxon>Glomeromycotina</taxon>
        <taxon>Glomeromycetes</taxon>
        <taxon>Diversisporales</taxon>
        <taxon>Gigasporaceae</taxon>
        <taxon>Racocetra</taxon>
    </lineage>
</organism>
<keyword evidence="2" id="KW-1185">Reference proteome</keyword>
<name>A0ACA9SL95_9GLOM</name>
<dbReference type="Proteomes" id="UP000789920">
    <property type="component" value="Unassembled WGS sequence"/>
</dbReference>
<protein>
    <submittedName>
        <fullName evidence="1">25635_t:CDS:1</fullName>
    </submittedName>
</protein>
<dbReference type="EMBL" id="CAJVQC010131042">
    <property type="protein sequence ID" value="CAG8841641.1"/>
    <property type="molecule type" value="Genomic_DNA"/>
</dbReference>
<accession>A0ACA9SL95</accession>
<sequence>ERKDLYKDIILKEIKKYIPVTIEPWIIISLVEFIIGDEYKYFFEYNTQMLEYNISSYQYKMVKWLANALINHKDDYMVLRLIPQSRKDELKFSLYKEIVTNISSNTIRRIVFDRMVDEGFENDVNITLEFLSKTNLFETYASSCFDGRGKLLLKAFAKVIK</sequence>
<reference evidence="1" key="1">
    <citation type="submission" date="2021-06" db="EMBL/GenBank/DDBJ databases">
        <authorList>
            <person name="Kallberg Y."/>
            <person name="Tangrot J."/>
            <person name="Rosling A."/>
        </authorList>
    </citation>
    <scope>NUCLEOTIDE SEQUENCE</scope>
    <source>
        <strain evidence="1">MA461A</strain>
    </source>
</reference>